<dbReference type="InterPro" id="IPR032816">
    <property type="entry name" value="VTT_dom"/>
</dbReference>
<accession>A0A1G2BGR1</accession>
<evidence type="ECO:0000256" key="3">
    <source>
        <dbReference type="ARBA" id="ARBA00022475"/>
    </source>
</evidence>
<dbReference type="InterPro" id="IPR036938">
    <property type="entry name" value="PAP2/HPO_sf"/>
</dbReference>
<evidence type="ECO:0000313" key="10">
    <source>
        <dbReference type="Proteomes" id="UP000176420"/>
    </source>
</evidence>
<feature type="transmembrane region" description="Helical" evidence="7">
    <location>
        <begin position="144"/>
        <end position="162"/>
    </location>
</feature>
<organism evidence="9 10">
    <name type="scientific">Candidatus Kerfeldbacteria bacterium RIFOXYB2_FULL_38_14</name>
    <dbReference type="NCBI Taxonomy" id="1798547"/>
    <lineage>
        <taxon>Bacteria</taxon>
        <taxon>Candidatus Kerfeldiibacteriota</taxon>
    </lineage>
</organism>
<dbReference type="GO" id="GO:0005886">
    <property type="term" value="C:plasma membrane"/>
    <property type="evidence" value="ECO:0007669"/>
    <property type="project" value="UniProtKB-SubCell"/>
</dbReference>
<feature type="transmembrane region" description="Helical" evidence="7">
    <location>
        <begin position="338"/>
        <end position="356"/>
    </location>
</feature>
<dbReference type="Pfam" id="PF14067">
    <property type="entry name" value="LssY_C"/>
    <property type="match status" value="1"/>
</dbReference>
<feature type="transmembrane region" description="Helical" evidence="7">
    <location>
        <begin position="255"/>
        <end position="279"/>
    </location>
</feature>
<evidence type="ECO:0000256" key="2">
    <source>
        <dbReference type="ARBA" id="ARBA00010792"/>
    </source>
</evidence>
<dbReference type="PANTHER" id="PTHR30353:SF15">
    <property type="entry name" value="INNER MEMBRANE PROTEIN YABI"/>
    <property type="match status" value="1"/>
</dbReference>
<keyword evidence="3" id="KW-1003">Cell membrane</keyword>
<sequence length="709" mass="80790">MFNHLMSWLLPSLQHFHMLGYWIALAVAIMETTLGVGLLVPGSTLILFLGVLSGQGYMDLGDLIWFAAVGAIIGDNINFYLGKKYGAQWTKNDTWLLKRKHFDKAKNFFNQHGAKSIFLGRFIPSIKELVPFIAGSVGMKRRKFIFWNILGSIGWSLEWILPGYIFTQSFTIAQTWLNRAEIFLAVLVGTFVILYLLKFLIIKKGKQFLVLLLAVFASFKKAILENKEVQKFIQKHNRLLPFIHQRLEKKKFTGLTLTVLVLVFLYFFFSLIGIVQILLTNNLIIETDLRIANLMLLFRDVALVKIFLWITVLGEWPLVLLFVAITAALLYLWKKRFLMIPLFVSVMGAEGCAYLGKEIFKRIRPDIGIYTESSFSFPSGHATITLAFYGYLLYLLLKSKYSWKRKINLFFFFLILIGLIGLSRLYLGVHYFTDVWAGYLIGICSVIVAIGISEWWFSKQKLLPTTTPNTNSPQIKKLAVIGALVLSGVCYVGFGIYFNKNLNLTTAVINNSTTTIATVEDIFSEENLKYTETPTGNTVEPVNFIIVANDDQKLIAAFTKAGWLLADSATFSSIAKWWQAAWWKKPYPTAPMTPAFWNSQINNFGFEQPTSTDTARQRHHARFWKTAFITNSGQNIYVGTASLDIGLKWGITHKINPDIDTEREYIFQTLKQSNTIQTDQKIQLVNPELGQNIFKDPFFTDGKAYIIQL</sequence>
<feature type="transmembrane region" description="Helical" evidence="7">
    <location>
        <begin position="182"/>
        <end position="201"/>
    </location>
</feature>
<dbReference type="InterPro" id="IPR000326">
    <property type="entry name" value="PAP2/HPO"/>
</dbReference>
<evidence type="ECO:0000256" key="7">
    <source>
        <dbReference type="SAM" id="Phobius"/>
    </source>
</evidence>
<keyword evidence="6 7" id="KW-0472">Membrane</keyword>
<feature type="transmembrane region" description="Helical" evidence="7">
    <location>
        <begin position="435"/>
        <end position="457"/>
    </location>
</feature>
<evidence type="ECO:0000313" key="9">
    <source>
        <dbReference type="EMBL" id="OGY88332.1"/>
    </source>
</evidence>
<feature type="transmembrane region" description="Helical" evidence="7">
    <location>
        <begin position="63"/>
        <end position="81"/>
    </location>
</feature>
<comment type="subcellular location">
    <subcellularLocation>
        <location evidence="1">Cell membrane</location>
        <topology evidence="1">Multi-pass membrane protein</topology>
    </subcellularLocation>
</comment>
<dbReference type="Pfam" id="PF01569">
    <property type="entry name" value="PAP2"/>
    <property type="match status" value="1"/>
</dbReference>
<dbReference type="AlphaFoldDB" id="A0A1G2BGR1"/>
<dbReference type="InterPro" id="IPR025902">
    <property type="entry name" value="LssY-like-C_dom"/>
</dbReference>
<dbReference type="InterPro" id="IPR032818">
    <property type="entry name" value="DedA-like"/>
</dbReference>
<name>A0A1G2BGR1_9BACT</name>
<dbReference type="Gene3D" id="1.20.144.10">
    <property type="entry name" value="Phosphatidic acid phosphatase type 2/haloperoxidase"/>
    <property type="match status" value="1"/>
</dbReference>
<dbReference type="PANTHER" id="PTHR30353">
    <property type="entry name" value="INNER MEMBRANE PROTEIN DEDA-RELATED"/>
    <property type="match status" value="1"/>
</dbReference>
<comment type="similarity">
    <text evidence="2">Belongs to the DedA family.</text>
</comment>
<keyword evidence="5 7" id="KW-1133">Transmembrane helix</keyword>
<keyword evidence="4 7" id="KW-0812">Transmembrane</keyword>
<feature type="domain" description="Phosphatidic acid phosphatase type 2/haloperoxidase" evidence="8">
    <location>
        <begin position="340"/>
        <end position="450"/>
    </location>
</feature>
<dbReference type="EMBL" id="MHKI01000002">
    <property type="protein sequence ID" value="OGY88332.1"/>
    <property type="molecule type" value="Genomic_DNA"/>
</dbReference>
<proteinExistence type="inferred from homology"/>
<feature type="transmembrane region" description="Helical" evidence="7">
    <location>
        <begin position="478"/>
        <end position="498"/>
    </location>
</feature>
<dbReference type="Pfam" id="PF09335">
    <property type="entry name" value="VTT_dom"/>
    <property type="match status" value="1"/>
</dbReference>
<dbReference type="Proteomes" id="UP000176420">
    <property type="component" value="Unassembled WGS sequence"/>
</dbReference>
<reference evidence="9 10" key="1">
    <citation type="journal article" date="2016" name="Nat. Commun.">
        <title>Thousands of microbial genomes shed light on interconnected biogeochemical processes in an aquifer system.</title>
        <authorList>
            <person name="Anantharaman K."/>
            <person name="Brown C.T."/>
            <person name="Hug L.A."/>
            <person name="Sharon I."/>
            <person name="Castelle C.J."/>
            <person name="Probst A.J."/>
            <person name="Thomas B.C."/>
            <person name="Singh A."/>
            <person name="Wilkins M.J."/>
            <person name="Karaoz U."/>
            <person name="Brodie E.L."/>
            <person name="Williams K.H."/>
            <person name="Hubbard S.S."/>
            <person name="Banfield J.F."/>
        </authorList>
    </citation>
    <scope>NUCLEOTIDE SEQUENCE [LARGE SCALE GENOMIC DNA]</scope>
</reference>
<feature type="transmembrane region" description="Helical" evidence="7">
    <location>
        <begin position="316"/>
        <end position="333"/>
    </location>
</feature>
<dbReference type="SMART" id="SM00014">
    <property type="entry name" value="acidPPc"/>
    <property type="match status" value="1"/>
</dbReference>
<evidence type="ECO:0000256" key="4">
    <source>
        <dbReference type="ARBA" id="ARBA00022692"/>
    </source>
</evidence>
<gene>
    <name evidence="9" type="ORF">A2319_03370</name>
</gene>
<evidence type="ECO:0000256" key="5">
    <source>
        <dbReference type="ARBA" id="ARBA00022989"/>
    </source>
</evidence>
<feature type="transmembrane region" description="Helical" evidence="7">
    <location>
        <begin position="409"/>
        <end position="429"/>
    </location>
</feature>
<feature type="transmembrane region" description="Helical" evidence="7">
    <location>
        <begin position="21"/>
        <end position="51"/>
    </location>
</feature>
<comment type="caution">
    <text evidence="9">The sequence shown here is derived from an EMBL/GenBank/DDBJ whole genome shotgun (WGS) entry which is preliminary data.</text>
</comment>
<feature type="transmembrane region" description="Helical" evidence="7">
    <location>
        <begin position="376"/>
        <end position="397"/>
    </location>
</feature>
<dbReference type="SUPFAM" id="SSF48317">
    <property type="entry name" value="Acid phosphatase/Vanadium-dependent haloperoxidase"/>
    <property type="match status" value="1"/>
</dbReference>
<protein>
    <recommendedName>
        <fullName evidence="8">Phosphatidic acid phosphatase type 2/haloperoxidase domain-containing protein</fullName>
    </recommendedName>
</protein>
<evidence type="ECO:0000256" key="1">
    <source>
        <dbReference type="ARBA" id="ARBA00004651"/>
    </source>
</evidence>
<dbReference type="CDD" id="cd03392">
    <property type="entry name" value="PAP2_like_2"/>
    <property type="match status" value="1"/>
</dbReference>
<evidence type="ECO:0000259" key="8">
    <source>
        <dbReference type="SMART" id="SM00014"/>
    </source>
</evidence>
<evidence type="ECO:0000256" key="6">
    <source>
        <dbReference type="ARBA" id="ARBA00023136"/>
    </source>
</evidence>